<evidence type="ECO:0000256" key="4">
    <source>
        <dbReference type="ARBA" id="ARBA00022729"/>
    </source>
</evidence>
<evidence type="ECO:0000256" key="7">
    <source>
        <dbReference type="ARBA" id="ARBA00023134"/>
    </source>
</evidence>
<evidence type="ECO:0000313" key="18">
    <source>
        <dbReference type="Proteomes" id="UP000683360"/>
    </source>
</evidence>
<proteinExistence type="inferred from homology"/>
<dbReference type="SMART" id="SM00044">
    <property type="entry name" value="CYCc"/>
    <property type="match status" value="1"/>
</dbReference>
<dbReference type="InterPro" id="IPR018297">
    <property type="entry name" value="A/G_cyclase_CS"/>
</dbReference>
<evidence type="ECO:0000256" key="13">
    <source>
        <dbReference type="RuleBase" id="RU000405"/>
    </source>
</evidence>
<keyword evidence="5" id="KW-0547">Nucleotide-binding</keyword>
<dbReference type="SUPFAM" id="SSF55073">
    <property type="entry name" value="Nucleotide cyclase"/>
    <property type="match status" value="1"/>
</dbReference>
<keyword evidence="6 15" id="KW-1133">Transmembrane helix</keyword>
<evidence type="ECO:0000256" key="15">
    <source>
        <dbReference type="SAM" id="Phobius"/>
    </source>
</evidence>
<dbReference type="PROSITE" id="PS00452">
    <property type="entry name" value="GUANYLATE_CYCLASE_1"/>
    <property type="match status" value="1"/>
</dbReference>
<feature type="region of interest" description="Disordered" evidence="14">
    <location>
        <begin position="571"/>
        <end position="611"/>
    </location>
</feature>
<feature type="domain" description="Guanylate cyclase" evidence="16">
    <location>
        <begin position="379"/>
        <end position="509"/>
    </location>
</feature>
<keyword evidence="10" id="KW-0325">Glycoprotein</keyword>
<keyword evidence="11 13" id="KW-0456">Lyase</keyword>
<evidence type="ECO:0000256" key="9">
    <source>
        <dbReference type="ARBA" id="ARBA00023170"/>
    </source>
</evidence>
<evidence type="ECO:0000256" key="6">
    <source>
        <dbReference type="ARBA" id="ARBA00022989"/>
    </source>
</evidence>
<reference evidence="17" key="1">
    <citation type="submission" date="2021-03" db="EMBL/GenBank/DDBJ databases">
        <authorList>
            <person name="Bekaert M."/>
        </authorList>
    </citation>
    <scope>NUCLEOTIDE SEQUENCE</scope>
</reference>
<evidence type="ECO:0000256" key="11">
    <source>
        <dbReference type="ARBA" id="ARBA00023239"/>
    </source>
</evidence>
<dbReference type="AlphaFoldDB" id="A0A8S3SFD4"/>
<evidence type="ECO:0000256" key="3">
    <source>
        <dbReference type="ARBA" id="ARBA00022692"/>
    </source>
</evidence>
<dbReference type="GO" id="GO:0004016">
    <property type="term" value="F:adenylate cyclase activity"/>
    <property type="evidence" value="ECO:0007669"/>
    <property type="project" value="TreeGrafter"/>
</dbReference>
<dbReference type="Gene3D" id="3.30.70.1230">
    <property type="entry name" value="Nucleotide cyclase"/>
    <property type="match status" value="1"/>
</dbReference>
<keyword evidence="9" id="KW-0675">Receptor</keyword>
<dbReference type="PANTHER" id="PTHR11920:SF501">
    <property type="entry name" value="GUANYLATE CYCLASE 32E"/>
    <property type="match status" value="1"/>
</dbReference>
<dbReference type="EMBL" id="CAJPWZ010001627">
    <property type="protein sequence ID" value="CAG2219316.1"/>
    <property type="molecule type" value="Genomic_DNA"/>
</dbReference>
<feature type="transmembrane region" description="Helical" evidence="15">
    <location>
        <begin position="293"/>
        <end position="316"/>
    </location>
</feature>
<evidence type="ECO:0000256" key="12">
    <source>
        <dbReference type="ARBA" id="ARBA00023293"/>
    </source>
</evidence>
<comment type="similarity">
    <text evidence="13">Belongs to the adenylyl cyclase class-4/guanylyl cyclase family.</text>
</comment>
<sequence>MLKTSKKNSVAPLVTRKPDVENAIKHPSFFGQAVKLHLFKVYVICTLSVIVILGISTFIISMNIQNYTSADGSLEIIKITKEDIDTFLDLLLGVTAKCVLKTVINNSSIVYDMNSLAISKFHAMCNSTVIPSKFRNLCNATVFEMCTNDTSYQMELMIESTLILLQNDLERIHFENPSQFVYFYSLVKSGTFCILETFHCASSISTISDAQHVRYFYMKNNALHDVKDFNLLTNFDKQAITKIEKETCQQFVHNETLFSEHLHVLNNILVDIRSALDKLRNEIDTNTRLKESFYIGQIVSVIIMCIFTAAMLIAVVQTSKIMNKCMVTFAEEYQIKTEELDKEKQVAEDLLFKMIPKSVVSHLRSKNGDVFAETFDSVSIFFSDVVGFTEIAASSSPMQVVEFLNSMYSMFDERIDVYDVYKVETIGDAYMVASGVPNRNGLKHAEEIATMGIDLVASIKQLKIPHKKEEHIKIRVGIHTGPCVAGVVGIKMPRYCLFGDTVNTASRMESNSLPLKIHISKETRDILEATSNYEITSRGEITIKGKGAMVTYWLDGRKDMSAANDTMVCLWQPKKKPKKKKQNSAGDLNKNSDSKTNQEKAEANNSFDGNNTECINNVIDGKTNSSATTTPVIGLIVDKTEIFQSETNINGEKTTEISNANDTSVDHQMAKYENCDKFNETSYETLNDTKTDFKNSSREHRNNSSINLQYTDTGIIESNVKTDALTTVPSVTETLSRDTSLETDVLNESYDIRKNETIIEISSLNLSEFSS</sequence>
<evidence type="ECO:0000256" key="5">
    <source>
        <dbReference type="ARBA" id="ARBA00022741"/>
    </source>
</evidence>
<dbReference type="PANTHER" id="PTHR11920">
    <property type="entry name" value="GUANYLYL CYCLASE"/>
    <property type="match status" value="1"/>
</dbReference>
<dbReference type="InterPro" id="IPR050401">
    <property type="entry name" value="Cyclic_nucleotide_synthase"/>
</dbReference>
<feature type="compositionally biased region" description="Basic residues" evidence="14">
    <location>
        <begin position="573"/>
        <end position="582"/>
    </location>
</feature>
<dbReference type="PROSITE" id="PS50125">
    <property type="entry name" value="GUANYLATE_CYCLASE_2"/>
    <property type="match status" value="1"/>
</dbReference>
<name>A0A8S3SFD4_MYTED</name>
<keyword evidence="18" id="KW-1185">Reference proteome</keyword>
<protein>
    <recommendedName>
        <fullName evidence="2">guanylate cyclase</fullName>
        <ecNumber evidence="2">4.6.1.2</ecNumber>
    </recommendedName>
</protein>
<keyword evidence="3 15" id="KW-0812">Transmembrane</keyword>
<evidence type="ECO:0000256" key="1">
    <source>
        <dbReference type="ARBA" id="ARBA00004479"/>
    </source>
</evidence>
<feature type="compositionally biased region" description="Basic and acidic residues" evidence="14">
    <location>
        <begin position="590"/>
        <end position="602"/>
    </location>
</feature>
<keyword evidence="7" id="KW-0342">GTP-binding</keyword>
<dbReference type="GO" id="GO:0004383">
    <property type="term" value="F:guanylate cyclase activity"/>
    <property type="evidence" value="ECO:0007669"/>
    <property type="project" value="UniProtKB-EC"/>
</dbReference>
<dbReference type="InterPro" id="IPR029787">
    <property type="entry name" value="Nucleotide_cyclase"/>
</dbReference>
<dbReference type="GO" id="GO:0035556">
    <property type="term" value="P:intracellular signal transduction"/>
    <property type="evidence" value="ECO:0007669"/>
    <property type="project" value="InterPro"/>
</dbReference>
<comment type="subcellular location">
    <subcellularLocation>
        <location evidence="1">Membrane</location>
        <topology evidence="1">Single-pass type I membrane protein</topology>
    </subcellularLocation>
</comment>
<dbReference type="Proteomes" id="UP000683360">
    <property type="component" value="Unassembled WGS sequence"/>
</dbReference>
<dbReference type="InterPro" id="IPR001054">
    <property type="entry name" value="A/G_cyclase"/>
</dbReference>
<organism evidence="17 18">
    <name type="scientific">Mytilus edulis</name>
    <name type="common">Blue mussel</name>
    <dbReference type="NCBI Taxonomy" id="6550"/>
    <lineage>
        <taxon>Eukaryota</taxon>
        <taxon>Metazoa</taxon>
        <taxon>Spiralia</taxon>
        <taxon>Lophotrochozoa</taxon>
        <taxon>Mollusca</taxon>
        <taxon>Bivalvia</taxon>
        <taxon>Autobranchia</taxon>
        <taxon>Pteriomorphia</taxon>
        <taxon>Mytilida</taxon>
        <taxon>Mytiloidea</taxon>
        <taxon>Mytilidae</taxon>
        <taxon>Mytilinae</taxon>
        <taxon>Mytilus</taxon>
    </lineage>
</organism>
<dbReference type="Pfam" id="PF00211">
    <property type="entry name" value="Guanylate_cyc"/>
    <property type="match status" value="1"/>
</dbReference>
<evidence type="ECO:0000259" key="16">
    <source>
        <dbReference type="PROSITE" id="PS50125"/>
    </source>
</evidence>
<gene>
    <name evidence="17" type="ORF">MEDL_32870</name>
</gene>
<evidence type="ECO:0000256" key="2">
    <source>
        <dbReference type="ARBA" id="ARBA00012202"/>
    </source>
</evidence>
<evidence type="ECO:0000256" key="10">
    <source>
        <dbReference type="ARBA" id="ARBA00023180"/>
    </source>
</evidence>
<dbReference type="EC" id="4.6.1.2" evidence="2"/>
<dbReference type="OrthoDB" id="6080852at2759"/>
<evidence type="ECO:0000256" key="8">
    <source>
        <dbReference type="ARBA" id="ARBA00023136"/>
    </source>
</evidence>
<comment type="caution">
    <text evidence="17">The sequence shown here is derived from an EMBL/GenBank/DDBJ whole genome shotgun (WGS) entry which is preliminary data.</text>
</comment>
<dbReference type="GO" id="GO:0005525">
    <property type="term" value="F:GTP binding"/>
    <property type="evidence" value="ECO:0007669"/>
    <property type="project" value="UniProtKB-KW"/>
</dbReference>
<dbReference type="GO" id="GO:0001653">
    <property type="term" value="F:peptide receptor activity"/>
    <property type="evidence" value="ECO:0007669"/>
    <property type="project" value="TreeGrafter"/>
</dbReference>
<feature type="transmembrane region" description="Helical" evidence="15">
    <location>
        <begin position="39"/>
        <end position="60"/>
    </location>
</feature>
<dbReference type="CDD" id="cd07302">
    <property type="entry name" value="CHD"/>
    <property type="match status" value="1"/>
</dbReference>
<dbReference type="FunFam" id="3.30.70.1230:FF:000004">
    <property type="entry name" value="Guanylate cyclase"/>
    <property type="match status" value="1"/>
</dbReference>
<evidence type="ECO:0000256" key="14">
    <source>
        <dbReference type="SAM" id="MobiDB-lite"/>
    </source>
</evidence>
<keyword evidence="8 15" id="KW-0472">Membrane</keyword>
<dbReference type="GO" id="GO:0005886">
    <property type="term" value="C:plasma membrane"/>
    <property type="evidence" value="ECO:0007669"/>
    <property type="project" value="TreeGrafter"/>
</dbReference>
<keyword evidence="12" id="KW-0141">cGMP biosynthesis</keyword>
<dbReference type="GO" id="GO:0007168">
    <property type="term" value="P:receptor guanylyl cyclase signaling pathway"/>
    <property type="evidence" value="ECO:0007669"/>
    <property type="project" value="TreeGrafter"/>
</dbReference>
<keyword evidence="4" id="KW-0732">Signal</keyword>
<evidence type="ECO:0000313" key="17">
    <source>
        <dbReference type="EMBL" id="CAG2219316.1"/>
    </source>
</evidence>
<accession>A0A8S3SFD4</accession>